<name>A0A6P1C7W4_RHITR</name>
<keyword evidence="3" id="KW-0808">Transferase</keyword>
<dbReference type="GO" id="GO:0016747">
    <property type="term" value="F:acyltransferase activity, transferring groups other than amino-acyl groups"/>
    <property type="evidence" value="ECO:0007669"/>
    <property type="project" value="InterPro"/>
</dbReference>
<keyword evidence="1" id="KW-0472">Membrane</keyword>
<dbReference type="InterPro" id="IPR050879">
    <property type="entry name" value="Acyltransferase_3"/>
</dbReference>
<feature type="transmembrane region" description="Helical" evidence="1">
    <location>
        <begin position="76"/>
        <end position="97"/>
    </location>
</feature>
<organism evidence="3 4">
    <name type="scientific">Rhizobium tropici</name>
    <dbReference type="NCBI Taxonomy" id="398"/>
    <lineage>
        <taxon>Bacteria</taxon>
        <taxon>Pseudomonadati</taxon>
        <taxon>Pseudomonadota</taxon>
        <taxon>Alphaproteobacteria</taxon>
        <taxon>Hyphomicrobiales</taxon>
        <taxon>Rhizobiaceae</taxon>
        <taxon>Rhizobium/Agrobacterium group</taxon>
        <taxon>Rhizobium</taxon>
    </lineage>
</organism>
<comment type="caution">
    <text evidence="3">The sequence shown here is derived from an EMBL/GenBank/DDBJ whole genome shotgun (WGS) entry which is preliminary data.</text>
</comment>
<feature type="transmembrane region" description="Helical" evidence="1">
    <location>
        <begin position="276"/>
        <end position="295"/>
    </location>
</feature>
<dbReference type="GO" id="GO:0016020">
    <property type="term" value="C:membrane"/>
    <property type="evidence" value="ECO:0007669"/>
    <property type="project" value="TreeGrafter"/>
</dbReference>
<sequence length="422" mass="46528">MSIGIHQPFTGTPAVNTITVASSKPLDPPDEAAPLEAAATPRTLGPDLLRALAILLVMLVHLPVEATPLPLAGIRPYGWIGVDIFFVLSGYLIGTQLMAEAARRRAVDFKAFYLRRAFRILPAFLLVLAVYTFFPSLRDAPTMQPAWRFLTFTVNFGLDPRLGSAFTEAWSLSVEEHFYLVLPVLVVLLKRRATAGLVALLVATIVIVGIGLRFALWQSNVGPIAEMQIYREAFAVYLRDVYYPTYNRLDGLTFGVVLAAIRLFKPLLWERYMPPHIALAIGGTLVMAALVIFSVRGPLAEANLPLVFQPLAGAVVGFPLFSAGVAFILGALLDLQPRIGRWHLPAISGVATLSYSLYLTHKGIYHLDQMVFGKDNLQGLSGFVIYLATCFIVAATLWFLVERNFLLLRDHLMPRARRADEA</sequence>
<dbReference type="Proteomes" id="UP000471190">
    <property type="component" value="Unassembled WGS sequence"/>
</dbReference>
<feature type="domain" description="Acyltransferase 3" evidence="2">
    <location>
        <begin position="45"/>
        <end position="398"/>
    </location>
</feature>
<feature type="transmembrane region" description="Helical" evidence="1">
    <location>
        <begin position="246"/>
        <end position="264"/>
    </location>
</feature>
<reference evidence="3 4" key="1">
    <citation type="submission" date="2020-02" db="EMBL/GenBank/DDBJ databases">
        <title>Draft genome sequence of Rhizobium tropici.</title>
        <authorList>
            <person name="Khayi S."/>
            <person name="Jemo M."/>
        </authorList>
    </citation>
    <scope>NUCLEOTIDE SEQUENCE [LARGE SCALE GENOMIC DNA]</scope>
    <source>
        <strain evidence="3 4">A12</strain>
    </source>
</reference>
<dbReference type="GO" id="GO:0009103">
    <property type="term" value="P:lipopolysaccharide biosynthetic process"/>
    <property type="evidence" value="ECO:0007669"/>
    <property type="project" value="TreeGrafter"/>
</dbReference>
<dbReference type="EMBL" id="JAADZA010000023">
    <property type="protein sequence ID" value="NEV13158.1"/>
    <property type="molecule type" value="Genomic_DNA"/>
</dbReference>
<evidence type="ECO:0000313" key="3">
    <source>
        <dbReference type="EMBL" id="NEV13158.1"/>
    </source>
</evidence>
<evidence type="ECO:0000259" key="2">
    <source>
        <dbReference type="Pfam" id="PF01757"/>
    </source>
</evidence>
<feature type="transmembrane region" description="Helical" evidence="1">
    <location>
        <begin position="307"/>
        <end position="330"/>
    </location>
</feature>
<feature type="transmembrane region" description="Helical" evidence="1">
    <location>
        <begin position="342"/>
        <end position="360"/>
    </location>
</feature>
<keyword evidence="1" id="KW-0812">Transmembrane</keyword>
<feature type="transmembrane region" description="Helical" evidence="1">
    <location>
        <begin position="169"/>
        <end position="189"/>
    </location>
</feature>
<evidence type="ECO:0000313" key="4">
    <source>
        <dbReference type="Proteomes" id="UP000471190"/>
    </source>
</evidence>
<proteinExistence type="predicted"/>
<dbReference type="Pfam" id="PF01757">
    <property type="entry name" value="Acyl_transf_3"/>
    <property type="match status" value="1"/>
</dbReference>
<keyword evidence="3" id="KW-0012">Acyltransferase</keyword>
<dbReference type="PANTHER" id="PTHR23028:SF53">
    <property type="entry name" value="ACYL_TRANSF_3 DOMAIN-CONTAINING PROTEIN"/>
    <property type="match status" value="1"/>
</dbReference>
<feature type="transmembrane region" description="Helical" evidence="1">
    <location>
        <begin position="48"/>
        <end position="64"/>
    </location>
</feature>
<feature type="transmembrane region" description="Helical" evidence="1">
    <location>
        <begin position="380"/>
        <end position="401"/>
    </location>
</feature>
<accession>A0A6P1C7W4</accession>
<dbReference type="InterPro" id="IPR002656">
    <property type="entry name" value="Acyl_transf_3_dom"/>
</dbReference>
<dbReference type="AlphaFoldDB" id="A0A6P1C7W4"/>
<evidence type="ECO:0000256" key="1">
    <source>
        <dbReference type="SAM" id="Phobius"/>
    </source>
</evidence>
<keyword evidence="1" id="KW-1133">Transmembrane helix</keyword>
<feature type="transmembrane region" description="Helical" evidence="1">
    <location>
        <begin position="117"/>
        <end position="134"/>
    </location>
</feature>
<dbReference type="PANTHER" id="PTHR23028">
    <property type="entry name" value="ACETYLTRANSFERASE"/>
    <property type="match status" value="1"/>
</dbReference>
<gene>
    <name evidence="3" type="ORF">GXW80_19385</name>
</gene>
<protein>
    <submittedName>
        <fullName evidence="3">Acyltransferase</fullName>
    </submittedName>
</protein>
<feature type="transmembrane region" description="Helical" evidence="1">
    <location>
        <begin position="196"/>
        <end position="217"/>
    </location>
</feature>